<feature type="transmembrane region" description="Helical" evidence="1">
    <location>
        <begin position="243"/>
        <end position="261"/>
    </location>
</feature>
<dbReference type="Proteomes" id="UP000196402">
    <property type="component" value="Unassembled WGS sequence"/>
</dbReference>
<evidence type="ECO:0000313" key="2">
    <source>
        <dbReference type="EMBL" id="SCA59752.1"/>
    </source>
</evidence>
<keyword evidence="1" id="KW-1133">Transmembrane helix</keyword>
<sequence length="283" mass="33369">MEPSNDHKYYESIRSFPTFQDYYNRETAEYETKYISECEDINKYFDKENQGRNFNSACQQIALFTKYLKEYHDLADKNGACKYLNYIINKEIREFNNSDYETNEFYDNLINKFDEKNLNLRTDCTESIKLLDKNVFENMGKLYTLYSSFHKYIYMDEESKDCNEIEKCVPLFKEYTQGCNGDRNDDFCNALLNFSNYAYSHNSVVMTCTGETSTFTLGLKRYTDEDGSVDESDFDTDISQNSVFIAFSIILVVSVTLFILYKSHSNGGSNSKIIYFFYLYHIK</sequence>
<keyword evidence="1" id="KW-0812">Transmembrane</keyword>
<accession>A0A1G4EBT1</accession>
<keyword evidence="1" id="KW-0472">Membrane</keyword>
<protein>
    <submittedName>
        <fullName evidence="2">Vir protein, putative</fullName>
    </submittedName>
</protein>
<dbReference type="AlphaFoldDB" id="A0A1G4EBT1"/>
<dbReference type="InterPro" id="IPR008780">
    <property type="entry name" value="Plasmodium_Vir"/>
</dbReference>
<dbReference type="VEuPathDB" id="PlasmoDB:PVPAM_000023200"/>
<organism evidence="2 3">
    <name type="scientific">Plasmodium vivax</name>
    <name type="common">malaria parasite P. vivax</name>
    <dbReference type="NCBI Taxonomy" id="5855"/>
    <lineage>
        <taxon>Eukaryota</taxon>
        <taxon>Sar</taxon>
        <taxon>Alveolata</taxon>
        <taxon>Apicomplexa</taxon>
        <taxon>Aconoidasida</taxon>
        <taxon>Haemosporida</taxon>
        <taxon>Plasmodiidae</taxon>
        <taxon>Plasmodium</taxon>
        <taxon>Plasmodium (Plasmodium)</taxon>
    </lineage>
</organism>
<dbReference type="EMBL" id="FLYH01000073">
    <property type="protein sequence ID" value="SCA59752.1"/>
    <property type="molecule type" value="Genomic_DNA"/>
</dbReference>
<reference evidence="2 3" key="1">
    <citation type="submission" date="2016-07" db="EMBL/GenBank/DDBJ databases">
        <authorList>
            <consortium name="Pathogen Informatics"/>
        </authorList>
    </citation>
    <scope>NUCLEOTIDE SEQUENCE [LARGE SCALE GENOMIC DNA]</scope>
</reference>
<proteinExistence type="predicted"/>
<evidence type="ECO:0000313" key="3">
    <source>
        <dbReference type="Proteomes" id="UP000196402"/>
    </source>
</evidence>
<dbReference type="VEuPathDB" id="PlasmoDB:PVW1_070046100"/>
<dbReference type="Pfam" id="PF05795">
    <property type="entry name" value="Plasmodium_Vir"/>
    <property type="match status" value="1"/>
</dbReference>
<gene>
    <name evidence="2" type="ORF">PVT01_000041000</name>
</gene>
<name>A0A1G4EBT1_PLAVI</name>
<evidence type="ECO:0000256" key="1">
    <source>
        <dbReference type="SAM" id="Phobius"/>
    </source>
</evidence>